<dbReference type="Gene3D" id="3.40.50.300">
    <property type="entry name" value="P-loop containing nucleotide triphosphate hydrolases"/>
    <property type="match status" value="1"/>
</dbReference>
<dbReference type="PROSITE" id="PS00211">
    <property type="entry name" value="ABC_TRANSPORTER_1"/>
    <property type="match status" value="1"/>
</dbReference>
<dbReference type="InterPro" id="IPR017871">
    <property type="entry name" value="ABC_transporter-like_CS"/>
</dbReference>
<dbReference type="InterPro" id="IPR027417">
    <property type="entry name" value="P-loop_NTPase"/>
</dbReference>
<evidence type="ECO:0000259" key="4">
    <source>
        <dbReference type="PROSITE" id="PS50893"/>
    </source>
</evidence>
<name>A0ABT6DLZ3_9BACT</name>
<reference evidence="5" key="1">
    <citation type="submission" date="2022-08" db="EMBL/GenBank/DDBJ databases">
        <title>Novel Bdellovibrio Species Isolated from Svalbard: Designation Bdellovibrio svalbardensis.</title>
        <authorList>
            <person name="Mitchell R.J."/>
            <person name="Choi S.Y."/>
        </authorList>
    </citation>
    <scope>NUCLEOTIDE SEQUENCE</scope>
    <source>
        <strain evidence="5">PAP01</strain>
    </source>
</reference>
<evidence type="ECO:0000256" key="3">
    <source>
        <dbReference type="ARBA" id="ARBA00022840"/>
    </source>
</evidence>
<dbReference type="PROSITE" id="PS50893">
    <property type="entry name" value="ABC_TRANSPORTER_2"/>
    <property type="match status" value="1"/>
</dbReference>
<dbReference type="SUPFAM" id="SSF52540">
    <property type="entry name" value="P-loop containing nucleoside triphosphate hydrolases"/>
    <property type="match status" value="1"/>
</dbReference>
<dbReference type="InterPro" id="IPR003439">
    <property type="entry name" value="ABC_transporter-like_ATP-bd"/>
</dbReference>
<dbReference type="SMART" id="SM00382">
    <property type="entry name" value="AAA"/>
    <property type="match status" value="1"/>
</dbReference>
<keyword evidence="6" id="KW-1185">Reference proteome</keyword>
<evidence type="ECO:0000256" key="2">
    <source>
        <dbReference type="ARBA" id="ARBA00022741"/>
    </source>
</evidence>
<dbReference type="Proteomes" id="UP001152321">
    <property type="component" value="Unassembled WGS sequence"/>
</dbReference>
<dbReference type="Pfam" id="PF00005">
    <property type="entry name" value="ABC_tran"/>
    <property type="match status" value="1"/>
</dbReference>
<sequence>MNSNSALIEIQDLQFTYAGQQKPTLVIPEFSVKKGEELFLYGPSGTGKTTLLECLAGVLKPTQGSLKILGQDLSLMSDSARDAFRAQHLGYVFQSFNLIPYLSVRENIELPLHLSAARKARLGSVDTEMVIRALCGNLGIGDLLDKKVTELSVGQQQRVAVARALLGKPDLLLADEPTSALDTDHREKFLKLLFELSELYGTTVVFVSHDRTIENLFSRTLSLQTINRIP</sequence>
<feature type="domain" description="ABC transporter" evidence="4">
    <location>
        <begin position="8"/>
        <end position="229"/>
    </location>
</feature>
<keyword evidence="1" id="KW-0813">Transport</keyword>
<keyword evidence="2" id="KW-0547">Nucleotide-binding</keyword>
<protein>
    <submittedName>
        <fullName evidence="5">ABC transporter ATP-binding protein</fullName>
    </submittedName>
</protein>
<comment type="caution">
    <text evidence="5">The sequence shown here is derived from an EMBL/GenBank/DDBJ whole genome shotgun (WGS) entry which is preliminary data.</text>
</comment>
<dbReference type="PANTHER" id="PTHR24220:SF611">
    <property type="entry name" value="ATP-BINDING COMPONENT OF ABC TRANSPORTER-RELATED"/>
    <property type="match status" value="1"/>
</dbReference>
<dbReference type="GO" id="GO:0005524">
    <property type="term" value="F:ATP binding"/>
    <property type="evidence" value="ECO:0007669"/>
    <property type="project" value="UniProtKB-KW"/>
</dbReference>
<proteinExistence type="predicted"/>
<dbReference type="InterPro" id="IPR017911">
    <property type="entry name" value="MacB-like_ATP-bd"/>
</dbReference>
<evidence type="ECO:0000256" key="1">
    <source>
        <dbReference type="ARBA" id="ARBA00022448"/>
    </source>
</evidence>
<dbReference type="InterPro" id="IPR015854">
    <property type="entry name" value="ABC_transpr_LolD-like"/>
</dbReference>
<organism evidence="5 6">
    <name type="scientific">Bdellovibrio svalbardensis</name>
    <dbReference type="NCBI Taxonomy" id="2972972"/>
    <lineage>
        <taxon>Bacteria</taxon>
        <taxon>Pseudomonadati</taxon>
        <taxon>Bdellovibrionota</taxon>
        <taxon>Bdellovibrionia</taxon>
        <taxon>Bdellovibrionales</taxon>
        <taxon>Pseudobdellovibrionaceae</taxon>
        <taxon>Bdellovibrio</taxon>
    </lineage>
</organism>
<evidence type="ECO:0000313" key="6">
    <source>
        <dbReference type="Proteomes" id="UP001152321"/>
    </source>
</evidence>
<gene>
    <name evidence="5" type="ORF">NWE73_16065</name>
</gene>
<dbReference type="CDD" id="cd03255">
    <property type="entry name" value="ABC_MJ0796_LolCDE_FtsE"/>
    <property type="match status" value="1"/>
</dbReference>
<dbReference type="EMBL" id="JANRMI010000005">
    <property type="protein sequence ID" value="MDG0817898.1"/>
    <property type="molecule type" value="Genomic_DNA"/>
</dbReference>
<dbReference type="InterPro" id="IPR003593">
    <property type="entry name" value="AAA+_ATPase"/>
</dbReference>
<accession>A0ABT6DLZ3</accession>
<dbReference type="RefSeq" id="WP_277579374.1">
    <property type="nucleotide sequence ID" value="NZ_JANRMI010000005.1"/>
</dbReference>
<keyword evidence="3 5" id="KW-0067">ATP-binding</keyword>
<dbReference type="PANTHER" id="PTHR24220">
    <property type="entry name" value="IMPORT ATP-BINDING PROTEIN"/>
    <property type="match status" value="1"/>
</dbReference>
<evidence type="ECO:0000313" key="5">
    <source>
        <dbReference type="EMBL" id="MDG0817898.1"/>
    </source>
</evidence>